<dbReference type="Gene3D" id="2.130.10.30">
    <property type="entry name" value="Regulator of chromosome condensation 1/beta-lactamase-inhibitor protein II"/>
    <property type="match status" value="3"/>
</dbReference>
<dbReference type="InterPro" id="IPR000408">
    <property type="entry name" value="Reg_chr_condens"/>
</dbReference>
<dbReference type="Pfam" id="PF25390">
    <property type="entry name" value="WD40_RLD"/>
    <property type="match status" value="1"/>
</dbReference>
<name>A0AAV8V2M5_9RHOD</name>
<sequence length="392" mass="41557">MTSILRSRGGLAAAGIAATAGLLGHYAAYCDEKLGIGHDRPMARPERVSDLDGFSLESIALGDNATAAITREGTLYTWGSGAYGRLGHGDESSLNLPRRNEHLSGRRIVQVALGGFHALALDDQGSVYSWGRALAAGQDSRDNVYIPSQVRGELDNVKVQAVAAGRLHCAAVGEDGSVYTWGNNMEGELGQGDKRNRTVPKRVQGLQDKRAVNVACGRDFTLVLLDDGTLYSCGADDYGQLGLGRGHDQRYVTIPSRVVGGLAEVKEVVAGDYHSCAVTQSGAVFTWGIGREGQLGHGEKSDQAIPKKVDGLDDVEVEQVCCGGGHSGAISSSGELYLWGRGRDGQLGREGELESIAAYRLVPTRVESLRTFYVIQAGLGSDHSAVLAKMKD</sequence>
<proteinExistence type="predicted"/>
<keyword evidence="5" id="KW-1185">Reference proteome</keyword>
<comment type="caution">
    <text evidence="4">The sequence shown here is derived from an EMBL/GenBank/DDBJ whole genome shotgun (WGS) entry which is preliminary data.</text>
</comment>
<evidence type="ECO:0000256" key="2">
    <source>
        <dbReference type="PROSITE-ProRule" id="PRU00235"/>
    </source>
</evidence>
<protein>
    <recommendedName>
        <fullName evidence="3">RCC1-like domain-containing protein</fullName>
    </recommendedName>
</protein>
<dbReference type="SUPFAM" id="SSF50985">
    <property type="entry name" value="RCC1/BLIP-II"/>
    <property type="match status" value="1"/>
</dbReference>
<dbReference type="AlphaFoldDB" id="A0AAV8V2M5"/>
<feature type="repeat" description="RCC1" evidence="2">
    <location>
        <begin position="125"/>
        <end position="175"/>
    </location>
</feature>
<gene>
    <name evidence="4" type="ORF">NDN08_005787</name>
</gene>
<keyword evidence="1" id="KW-0677">Repeat</keyword>
<dbReference type="InterPro" id="IPR051625">
    <property type="entry name" value="Signaling_Regulatory_Domain"/>
</dbReference>
<feature type="repeat" description="RCC1" evidence="2">
    <location>
        <begin position="334"/>
        <end position="390"/>
    </location>
</feature>
<feature type="repeat" description="RCC1" evidence="2">
    <location>
        <begin position="228"/>
        <end position="281"/>
    </location>
</feature>
<dbReference type="PANTHER" id="PTHR22872">
    <property type="entry name" value="BTK-BINDING PROTEIN-RELATED"/>
    <property type="match status" value="1"/>
</dbReference>
<evidence type="ECO:0000256" key="1">
    <source>
        <dbReference type="ARBA" id="ARBA00022737"/>
    </source>
</evidence>
<evidence type="ECO:0000313" key="5">
    <source>
        <dbReference type="Proteomes" id="UP001157974"/>
    </source>
</evidence>
<evidence type="ECO:0000313" key="4">
    <source>
        <dbReference type="EMBL" id="KAJ8909090.1"/>
    </source>
</evidence>
<dbReference type="InterPro" id="IPR009091">
    <property type="entry name" value="RCC1/BLIP-II"/>
</dbReference>
<feature type="domain" description="RCC1-like" evidence="3">
    <location>
        <begin position="81"/>
        <end position="389"/>
    </location>
</feature>
<feature type="repeat" description="RCC1" evidence="2">
    <location>
        <begin position="176"/>
        <end position="227"/>
    </location>
</feature>
<dbReference type="EMBL" id="JAMWBK010000001">
    <property type="protein sequence ID" value="KAJ8909090.1"/>
    <property type="molecule type" value="Genomic_DNA"/>
</dbReference>
<dbReference type="PROSITE" id="PS50012">
    <property type="entry name" value="RCC1_3"/>
    <property type="match status" value="6"/>
</dbReference>
<dbReference type="PRINTS" id="PR00633">
    <property type="entry name" value="RCCNDNSATION"/>
</dbReference>
<dbReference type="Proteomes" id="UP001157974">
    <property type="component" value="Unassembled WGS sequence"/>
</dbReference>
<feature type="repeat" description="RCC1" evidence="2">
    <location>
        <begin position="282"/>
        <end position="333"/>
    </location>
</feature>
<feature type="repeat" description="RCC1" evidence="2">
    <location>
        <begin position="73"/>
        <end position="124"/>
    </location>
</feature>
<dbReference type="InterPro" id="IPR058923">
    <property type="entry name" value="RCC1-like_dom"/>
</dbReference>
<reference evidence="4 5" key="1">
    <citation type="journal article" date="2023" name="Nat. Commun.">
        <title>Origin of minicircular mitochondrial genomes in red algae.</title>
        <authorList>
            <person name="Lee Y."/>
            <person name="Cho C.H."/>
            <person name="Lee Y.M."/>
            <person name="Park S.I."/>
            <person name="Yang J.H."/>
            <person name="West J.A."/>
            <person name="Bhattacharya D."/>
            <person name="Yoon H.S."/>
        </authorList>
    </citation>
    <scope>NUCLEOTIDE SEQUENCE [LARGE SCALE GENOMIC DNA]</scope>
    <source>
        <strain evidence="4 5">CCMP1338</strain>
        <tissue evidence="4">Whole cell</tissue>
    </source>
</reference>
<evidence type="ECO:0000259" key="3">
    <source>
        <dbReference type="Pfam" id="PF25390"/>
    </source>
</evidence>
<organism evidence="4 5">
    <name type="scientific">Rhodosorus marinus</name>
    <dbReference type="NCBI Taxonomy" id="101924"/>
    <lineage>
        <taxon>Eukaryota</taxon>
        <taxon>Rhodophyta</taxon>
        <taxon>Stylonematophyceae</taxon>
        <taxon>Stylonematales</taxon>
        <taxon>Stylonemataceae</taxon>
        <taxon>Rhodosorus</taxon>
    </lineage>
</organism>
<accession>A0AAV8V2M5</accession>